<dbReference type="Gene3D" id="1.10.510.10">
    <property type="entry name" value="Transferase(Phosphotransferase) domain 1"/>
    <property type="match status" value="1"/>
</dbReference>
<evidence type="ECO:0000256" key="2">
    <source>
        <dbReference type="ARBA" id="ARBA00022679"/>
    </source>
</evidence>
<dbReference type="PROSITE" id="PS50011">
    <property type="entry name" value="PROTEIN_KINASE_DOM"/>
    <property type="match status" value="1"/>
</dbReference>
<keyword evidence="1" id="KW-0723">Serine/threonine-protein kinase</keyword>
<feature type="region of interest" description="Disordered" evidence="6">
    <location>
        <begin position="14"/>
        <end position="51"/>
    </location>
</feature>
<dbReference type="GO" id="GO:0005524">
    <property type="term" value="F:ATP binding"/>
    <property type="evidence" value="ECO:0007669"/>
    <property type="project" value="UniProtKB-KW"/>
</dbReference>
<keyword evidence="5" id="KW-0067">ATP-binding</keyword>
<evidence type="ECO:0000256" key="1">
    <source>
        <dbReference type="ARBA" id="ARBA00022527"/>
    </source>
</evidence>
<feature type="domain" description="Protein kinase" evidence="7">
    <location>
        <begin position="154"/>
        <end position="413"/>
    </location>
</feature>
<sequence>MSATKFINEISEKYLDTTGSQAKNQITPESKNPKHDRTLEVNSKRSSSSRCPKLDLDQIVKNKIAEANLNPRDNNNQEQNAAEVNSDQNEFNVYIRPPDDLYPNQETSPIFPRNMVLTSTLTCPVPPCSIERTQLYEAFEGSSENKSFPSIMNISYTGKLGAGAYGKVYSVKDRTTGEVKACKTYDLRKIKEEYVSKYAPREIDIFLKVSHPNIITMHMICKAGFSLYMLMDIAELKDMEYYITRLCDGNINESQAKIWIKQIASALDYLHEIGVAHRDIKCENILITRCLTARLTDFGFSRFFKNAKELSSTFCGTTGYASPEIMKNISYNASKADIWAFGVVLYRILSKRYPFGEPGTRVRTLIHRMENQDYTFSGEFNISMEAKKLIKRMLTPNPTQRPTARDVHNDAWCLGALTPLKLYEDQRDALLMGKVKCKQFQQRFTVVDALIQTNVLEITAESKGKKYADSGENVPDERVYPLVCAPTSSNI</sequence>
<keyword evidence="4 8" id="KW-0418">Kinase</keyword>
<reference evidence="8" key="1">
    <citation type="submission" date="2021-05" db="EMBL/GenBank/DDBJ databases">
        <authorList>
            <person name="Alioto T."/>
            <person name="Alioto T."/>
            <person name="Gomez Garrido J."/>
        </authorList>
    </citation>
    <scope>NUCLEOTIDE SEQUENCE</scope>
</reference>
<dbReference type="PANTHER" id="PTHR24346:SF82">
    <property type="entry name" value="KP78A-RELATED"/>
    <property type="match status" value="1"/>
</dbReference>
<dbReference type="InterPro" id="IPR011009">
    <property type="entry name" value="Kinase-like_dom_sf"/>
</dbReference>
<dbReference type="AlphaFoldDB" id="A0A8D8ZED5"/>
<feature type="compositionally biased region" description="Low complexity" evidence="6">
    <location>
        <begin position="74"/>
        <end position="83"/>
    </location>
</feature>
<dbReference type="EMBL" id="HBUF01469706">
    <property type="protein sequence ID" value="CAG6744562.1"/>
    <property type="molecule type" value="Transcribed_RNA"/>
</dbReference>
<feature type="compositionally biased region" description="Basic and acidic residues" evidence="6">
    <location>
        <begin position="31"/>
        <end position="43"/>
    </location>
</feature>
<dbReference type="PANTHER" id="PTHR24346">
    <property type="entry name" value="MAP/MICROTUBULE AFFINITY-REGULATING KINASE"/>
    <property type="match status" value="1"/>
</dbReference>
<keyword evidence="2" id="KW-0808">Transferase</keyword>
<evidence type="ECO:0000256" key="6">
    <source>
        <dbReference type="SAM" id="MobiDB-lite"/>
    </source>
</evidence>
<protein>
    <submittedName>
        <fullName evidence="8">Testis-specific serine/threonine-protein kinase 3</fullName>
    </submittedName>
</protein>
<name>A0A8D8ZED5_9HEMI</name>
<evidence type="ECO:0000256" key="4">
    <source>
        <dbReference type="ARBA" id="ARBA00022777"/>
    </source>
</evidence>
<dbReference type="GO" id="GO:0050321">
    <property type="term" value="F:tau-protein kinase activity"/>
    <property type="evidence" value="ECO:0007669"/>
    <property type="project" value="TreeGrafter"/>
</dbReference>
<dbReference type="GO" id="GO:0035556">
    <property type="term" value="P:intracellular signal transduction"/>
    <property type="evidence" value="ECO:0007669"/>
    <property type="project" value="TreeGrafter"/>
</dbReference>
<dbReference type="InterPro" id="IPR008271">
    <property type="entry name" value="Ser/Thr_kinase_AS"/>
</dbReference>
<dbReference type="InterPro" id="IPR000719">
    <property type="entry name" value="Prot_kinase_dom"/>
</dbReference>
<feature type="compositionally biased region" description="Polar residues" evidence="6">
    <location>
        <begin position="17"/>
        <end position="30"/>
    </location>
</feature>
<organism evidence="8">
    <name type="scientific">Cacopsylla melanoneura</name>
    <dbReference type="NCBI Taxonomy" id="428564"/>
    <lineage>
        <taxon>Eukaryota</taxon>
        <taxon>Metazoa</taxon>
        <taxon>Ecdysozoa</taxon>
        <taxon>Arthropoda</taxon>
        <taxon>Hexapoda</taxon>
        <taxon>Insecta</taxon>
        <taxon>Pterygota</taxon>
        <taxon>Neoptera</taxon>
        <taxon>Paraneoptera</taxon>
        <taxon>Hemiptera</taxon>
        <taxon>Sternorrhyncha</taxon>
        <taxon>Psylloidea</taxon>
        <taxon>Psyllidae</taxon>
        <taxon>Psyllinae</taxon>
        <taxon>Cacopsylla</taxon>
    </lineage>
</organism>
<dbReference type="PROSITE" id="PS00108">
    <property type="entry name" value="PROTEIN_KINASE_ST"/>
    <property type="match status" value="1"/>
</dbReference>
<evidence type="ECO:0000256" key="3">
    <source>
        <dbReference type="ARBA" id="ARBA00022741"/>
    </source>
</evidence>
<feature type="region of interest" description="Disordered" evidence="6">
    <location>
        <begin position="68"/>
        <end position="88"/>
    </location>
</feature>
<keyword evidence="3" id="KW-0547">Nucleotide-binding</keyword>
<dbReference type="GO" id="GO:0005737">
    <property type="term" value="C:cytoplasm"/>
    <property type="evidence" value="ECO:0007669"/>
    <property type="project" value="TreeGrafter"/>
</dbReference>
<dbReference type="SMART" id="SM00220">
    <property type="entry name" value="S_TKc"/>
    <property type="match status" value="1"/>
</dbReference>
<dbReference type="GO" id="GO:0000226">
    <property type="term" value="P:microtubule cytoskeleton organization"/>
    <property type="evidence" value="ECO:0007669"/>
    <property type="project" value="TreeGrafter"/>
</dbReference>
<evidence type="ECO:0000259" key="7">
    <source>
        <dbReference type="PROSITE" id="PS50011"/>
    </source>
</evidence>
<accession>A0A8D8ZED5</accession>
<dbReference type="Pfam" id="PF00069">
    <property type="entry name" value="Pkinase"/>
    <property type="match status" value="1"/>
</dbReference>
<dbReference type="SUPFAM" id="SSF56112">
    <property type="entry name" value="Protein kinase-like (PK-like)"/>
    <property type="match status" value="1"/>
</dbReference>
<evidence type="ECO:0000313" key="8">
    <source>
        <dbReference type="EMBL" id="CAG6744562.1"/>
    </source>
</evidence>
<evidence type="ECO:0000256" key="5">
    <source>
        <dbReference type="ARBA" id="ARBA00022840"/>
    </source>
</evidence>
<proteinExistence type="predicted"/>